<dbReference type="Proteomes" id="UP000028878">
    <property type="component" value="Unassembled WGS sequence"/>
</dbReference>
<reference evidence="10" key="1">
    <citation type="submission" date="2014-02" db="EMBL/GenBank/DDBJ databases">
        <authorList>
            <person name="Gan H."/>
        </authorList>
    </citation>
    <scope>NUCLEOTIDE SEQUENCE [LARGE SCALE GENOMIC DNA]</scope>
    <source>
        <strain evidence="10">S1</strain>
    </source>
</reference>
<evidence type="ECO:0000256" key="6">
    <source>
        <dbReference type="ARBA" id="ARBA00023004"/>
    </source>
</evidence>
<evidence type="ECO:0000256" key="1">
    <source>
        <dbReference type="ARBA" id="ARBA00001965"/>
    </source>
</evidence>
<comment type="similarity">
    <text evidence="2">Belongs to the intradiol ring-cleavage dioxygenase family.</text>
</comment>
<evidence type="ECO:0000259" key="8">
    <source>
        <dbReference type="Pfam" id="PF04444"/>
    </source>
</evidence>
<dbReference type="SUPFAM" id="SSF49482">
    <property type="entry name" value="Aromatic compound dioxygenase"/>
    <property type="match status" value="1"/>
</dbReference>
<proteinExistence type="inferred from homology"/>
<dbReference type="GO" id="GO:0008199">
    <property type="term" value="F:ferric iron binding"/>
    <property type="evidence" value="ECO:0007669"/>
    <property type="project" value="InterPro"/>
</dbReference>
<evidence type="ECO:0000256" key="3">
    <source>
        <dbReference type="ARBA" id="ARBA00022723"/>
    </source>
</evidence>
<dbReference type="GO" id="GO:0018576">
    <property type="term" value="F:catechol 1,2-dioxygenase activity"/>
    <property type="evidence" value="ECO:0007669"/>
    <property type="project" value="InterPro"/>
</dbReference>
<dbReference type="GO" id="GO:0009712">
    <property type="term" value="P:catechol-containing compound metabolic process"/>
    <property type="evidence" value="ECO:0007669"/>
    <property type="project" value="InterPro"/>
</dbReference>
<feature type="domain" description="Intradiol ring-cleavage dioxygenases" evidence="7">
    <location>
        <begin position="113"/>
        <end position="294"/>
    </location>
</feature>
<dbReference type="InterPro" id="IPR000627">
    <property type="entry name" value="Intradiol_dOase_C"/>
</dbReference>
<evidence type="ECO:0000259" key="7">
    <source>
        <dbReference type="Pfam" id="PF00775"/>
    </source>
</evidence>
<keyword evidence="10" id="KW-1185">Reference proteome</keyword>
<dbReference type="PANTHER" id="PTHR33711:SF7">
    <property type="entry name" value="INTRADIOL RING-CLEAVAGE DIOXYGENASES DOMAIN-CONTAINING PROTEIN-RELATED"/>
    <property type="match status" value="1"/>
</dbReference>
<dbReference type="AlphaFoldDB" id="A0A1L1PI09"/>
<dbReference type="InterPro" id="IPR007535">
    <property type="entry name" value="Catechol_dOase_N"/>
</dbReference>
<dbReference type="Gene3D" id="2.60.130.10">
    <property type="entry name" value="Aromatic compound dioxygenase"/>
    <property type="match status" value="1"/>
</dbReference>
<dbReference type="InterPro" id="IPR015889">
    <property type="entry name" value="Intradiol_dOase_core"/>
</dbReference>
<evidence type="ECO:0000256" key="4">
    <source>
        <dbReference type="ARBA" id="ARBA00022964"/>
    </source>
</evidence>
<accession>A0A1L1PI09</accession>
<dbReference type="Pfam" id="PF00775">
    <property type="entry name" value="Dioxygenase_C"/>
    <property type="match status" value="1"/>
</dbReference>
<feature type="domain" description="Catechol dioxygenase N-terminal" evidence="8">
    <location>
        <begin position="22"/>
        <end position="94"/>
    </location>
</feature>
<comment type="cofactor">
    <cofactor evidence="1">
        <name>Fe(3+)</name>
        <dbReference type="ChEBI" id="CHEBI:29034"/>
    </cofactor>
</comment>
<keyword evidence="3" id="KW-0479">Metal-binding</keyword>
<dbReference type="Pfam" id="PF04444">
    <property type="entry name" value="Dioxygenase_N"/>
    <property type="match status" value="1"/>
</dbReference>
<evidence type="ECO:0000256" key="2">
    <source>
        <dbReference type="ARBA" id="ARBA00007825"/>
    </source>
</evidence>
<dbReference type="PANTHER" id="PTHR33711">
    <property type="entry name" value="DIOXYGENASE, PUTATIVE (AFU_ORTHOLOGUE AFUA_2G02910)-RELATED"/>
    <property type="match status" value="1"/>
</dbReference>
<keyword evidence="4 9" id="KW-0223">Dioxygenase</keyword>
<protein>
    <submittedName>
        <fullName evidence="9">Hydroxyquinol 1,2-dioxygenase</fullName>
        <ecNumber evidence="9">1.13.11.-</ecNumber>
    </submittedName>
</protein>
<sequence length="298" mass="33259">MAQLDANDITQAVLDRMADCQDPRFKQVMSALVKHAHAFIREVELSEEEWINTIFFLTETGKMCDDKRQEFILLSDTLGISMLVVALNQIKAARAFQQSGGGAQTPTEATVQGPFYWEGSPEMALGADIGENMPGEPAYYHGQVTDTEGQPIANCCLDVWSGDGEGIYDMQMGEDAGMRLRARFRTDAQGNYRFWSIKPSFYPVPDDGPVGRMLRRMGRHPNRPGHIHMKVYAPGHQTVTTHLFVADSPYLDSDAVFGVRNSLIVPFQQHPAGTAPDGRRMDTPYHSATYDFRLVPAR</sequence>
<dbReference type="RefSeq" id="WP_009515868.1">
    <property type="nucleotide sequence ID" value="NZ_CCAE010000005.1"/>
</dbReference>
<dbReference type="EMBL" id="CCAE010000005">
    <property type="protein sequence ID" value="CDN86587.1"/>
    <property type="molecule type" value="Genomic_DNA"/>
</dbReference>
<organism evidence="9 10">
    <name type="scientific">Hydrogenophaga intermedia</name>
    <dbReference type="NCBI Taxonomy" id="65786"/>
    <lineage>
        <taxon>Bacteria</taxon>
        <taxon>Pseudomonadati</taxon>
        <taxon>Pseudomonadota</taxon>
        <taxon>Betaproteobacteria</taxon>
        <taxon>Burkholderiales</taxon>
        <taxon>Comamonadaceae</taxon>
        <taxon>Hydrogenophaga</taxon>
    </lineage>
</organism>
<name>A0A1L1PI09_HYDIT</name>
<evidence type="ECO:0000313" key="9">
    <source>
        <dbReference type="EMBL" id="CDN86587.1"/>
    </source>
</evidence>
<gene>
    <name evidence="9" type="ORF">BN948_00992</name>
</gene>
<dbReference type="InterPro" id="IPR050770">
    <property type="entry name" value="Intradiol_RC_Dioxygenase"/>
</dbReference>
<reference evidence="10" key="2">
    <citation type="submission" date="2014-11" db="EMBL/GenBank/DDBJ databases">
        <title>Draft genome sequence of Hydrogenophaga intermedia S1.</title>
        <authorList>
            <person name="Gan H.M."/>
            <person name="Chew T.H."/>
            <person name="Stolz A."/>
        </authorList>
    </citation>
    <scope>NUCLEOTIDE SEQUENCE [LARGE SCALE GENOMIC DNA]</scope>
    <source>
        <strain evidence="10">S1</strain>
    </source>
</reference>
<evidence type="ECO:0000256" key="5">
    <source>
        <dbReference type="ARBA" id="ARBA00023002"/>
    </source>
</evidence>
<dbReference type="EC" id="1.13.11.-" evidence="9"/>
<evidence type="ECO:0000313" key="10">
    <source>
        <dbReference type="Proteomes" id="UP000028878"/>
    </source>
</evidence>
<keyword evidence="5 9" id="KW-0560">Oxidoreductase</keyword>
<keyword evidence="6" id="KW-0408">Iron</keyword>